<gene>
    <name evidence="4" type="primary">gpr</name>
    <name evidence="5" type="ordered locus">Rumal_0241</name>
</gene>
<proteinExistence type="inferred from homology"/>
<dbReference type="GO" id="GO:0004222">
    <property type="term" value="F:metalloendopeptidase activity"/>
    <property type="evidence" value="ECO:0007669"/>
    <property type="project" value="UniProtKB-UniRule"/>
</dbReference>
<evidence type="ECO:0000256" key="3">
    <source>
        <dbReference type="ARBA" id="ARBA00023145"/>
    </source>
</evidence>
<comment type="subunit">
    <text evidence="4">Homotetramer.</text>
</comment>
<dbReference type="Proteomes" id="UP000006919">
    <property type="component" value="Chromosome"/>
</dbReference>
<comment type="catalytic activity">
    <reaction evidence="4">
        <text>Endopeptidase action with P4 Glu or Asp, P1 preferably Glu &gt; Asp, P1' hydrophobic and P2' Ala.</text>
        <dbReference type="EC" id="3.4.24.78"/>
    </reaction>
</comment>
<reference evidence="5 6" key="1">
    <citation type="journal article" date="2011" name="J. Bacteriol.">
        <title>Complete genome of the cellulolytic ruminal bacterium Ruminococcus albus 7.</title>
        <authorList>
            <person name="Suen G."/>
            <person name="Stevenson D.M."/>
            <person name="Bruce D.C."/>
            <person name="Chertkov O."/>
            <person name="Copeland A."/>
            <person name="Cheng J.F."/>
            <person name="Detter C."/>
            <person name="Detter J.C."/>
            <person name="Goodwin L.A."/>
            <person name="Han C.S."/>
            <person name="Hauser L.J."/>
            <person name="Ivanova N.N."/>
            <person name="Kyrpides N.C."/>
            <person name="Land M.L."/>
            <person name="Lapidus A."/>
            <person name="Lucas S."/>
            <person name="Ovchinnikova G."/>
            <person name="Pitluck S."/>
            <person name="Tapia R."/>
            <person name="Woyke T."/>
            <person name="Boyum J."/>
            <person name="Mead D."/>
            <person name="Weimer P.J."/>
        </authorList>
    </citation>
    <scope>NUCLEOTIDE SEQUENCE [LARGE SCALE GENOMIC DNA]</scope>
    <source>
        <strain evidence="6">ATCC 27210 / DSM 20455 / JCM 14654 / NCDO 2250 / 7</strain>
    </source>
</reference>
<sequence length="289" mass="30918">MKDPRTDLAVEAARKLSLSRDLEGVSRRIDILSDSQLEIADITIESSSAALELCRPKGRYITLKALDGTFDDFCTCRDARIRTIAETLRRLADGCERILVAGLGNRQLTADALGPLTVDKIFATRHIKHLAHETETDELTEVSAIETGVLGQTGIESTEHIKALCEAVQPDLVIAVDALACWDLEHLGRTIQICDTGISPGSGVENSRKELSRATLGVTCVAIGVPMVVDLTSAAEMIFGAAAPEGCDRMTVTPGSIDKLAASAAAYISEGINLAFQKSLTAEELRSLI</sequence>
<dbReference type="AlphaFoldDB" id="E6UD04"/>
<dbReference type="InterPro" id="IPR005080">
    <property type="entry name" value="Peptidase_A25"/>
</dbReference>
<dbReference type="GO" id="GO:0006508">
    <property type="term" value="P:proteolysis"/>
    <property type="evidence" value="ECO:0007669"/>
    <property type="project" value="UniProtKB-UniRule"/>
</dbReference>
<dbReference type="EMBL" id="CP002403">
    <property type="protein sequence ID" value="ADU20798.1"/>
    <property type="molecule type" value="Genomic_DNA"/>
</dbReference>
<evidence type="ECO:0000313" key="5">
    <source>
        <dbReference type="EMBL" id="ADU20798.1"/>
    </source>
</evidence>
<dbReference type="InterPro" id="IPR023430">
    <property type="entry name" value="Pept_HybD-like_dom_sf"/>
</dbReference>
<dbReference type="HAMAP" id="MF_00626">
    <property type="entry name" value="Germination_prot"/>
    <property type="match status" value="1"/>
</dbReference>
<dbReference type="SUPFAM" id="SSF53163">
    <property type="entry name" value="HybD-like"/>
    <property type="match status" value="1"/>
</dbReference>
<dbReference type="OrthoDB" id="9777293at2"/>
<dbReference type="EC" id="3.4.24.78" evidence="4"/>
<comment type="function">
    <text evidence="4">Initiates the rapid degradation of small, acid-soluble proteins during spore germination.</text>
</comment>
<evidence type="ECO:0000256" key="4">
    <source>
        <dbReference type="HAMAP-Rule" id="MF_00626"/>
    </source>
</evidence>
<protein>
    <recommendedName>
        <fullName evidence="4">Germination protease</fullName>
        <ecNumber evidence="4">3.4.24.78</ecNumber>
    </recommendedName>
    <alternativeName>
        <fullName evidence="4">GPR endopeptidase</fullName>
    </alternativeName>
    <alternativeName>
        <fullName evidence="4">Germination proteinase</fullName>
    </alternativeName>
    <alternativeName>
        <fullName evidence="4">Spore protease</fullName>
    </alternativeName>
</protein>
<dbReference type="KEGG" id="ral:Rumal_0241"/>
<name>E6UD04_RUMA7</name>
<evidence type="ECO:0000256" key="1">
    <source>
        <dbReference type="ARBA" id="ARBA00022670"/>
    </source>
</evidence>
<dbReference type="Pfam" id="PF03418">
    <property type="entry name" value="Peptidase_A25"/>
    <property type="match status" value="1"/>
</dbReference>
<evidence type="ECO:0000256" key="2">
    <source>
        <dbReference type="ARBA" id="ARBA00022801"/>
    </source>
</evidence>
<dbReference type="HOGENOM" id="CLU_055087_0_0_9"/>
<evidence type="ECO:0000313" key="6">
    <source>
        <dbReference type="Proteomes" id="UP000006919"/>
    </source>
</evidence>
<dbReference type="GO" id="GO:0009847">
    <property type="term" value="P:spore germination"/>
    <property type="evidence" value="ECO:0007669"/>
    <property type="project" value="UniProtKB-UniRule"/>
</dbReference>
<dbReference type="NCBIfam" id="TIGR01441">
    <property type="entry name" value="GPR"/>
    <property type="match status" value="1"/>
</dbReference>
<keyword evidence="3 4" id="KW-0865">Zymogen</keyword>
<dbReference type="eggNOG" id="COG0680">
    <property type="taxonomic scope" value="Bacteria"/>
</dbReference>
<accession>E6UD04</accession>
<comment type="similarity">
    <text evidence="4">Belongs to the peptidase A25 family.</text>
</comment>
<keyword evidence="2 4" id="KW-0378">Hydrolase</keyword>
<dbReference type="RefSeq" id="WP_013496990.1">
    <property type="nucleotide sequence ID" value="NC_014833.1"/>
</dbReference>
<comment type="PTM">
    <text evidence="4">Autoproteolytically processed. The inactive tetrameric zymogen termed p46 autoprocesses to a smaller form termed p41, which is active only during spore germination.</text>
</comment>
<dbReference type="MEROPS" id="A25.001"/>
<dbReference type="STRING" id="697329.Rumal_0241"/>
<dbReference type="Gene3D" id="3.40.50.1450">
    <property type="entry name" value="HybD-like"/>
    <property type="match status" value="1"/>
</dbReference>
<feature type="chain" id="PRO_5023449211" description="Germination protease" evidence="4">
    <location>
        <begin position="8"/>
        <end position="289"/>
    </location>
</feature>
<feature type="propeptide" id="PRO_5005048197" evidence="4">
    <location>
        <begin position="1"/>
        <end position="7"/>
    </location>
</feature>
<keyword evidence="1 4" id="KW-0645">Protease</keyword>
<organism evidence="5 6">
    <name type="scientific">Ruminococcus albus (strain ATCC 27210 / DSM 20455 / JCM 14654 / NCDO 2250 / 7)</name>
    <dbReference type="NCBI Taxonomy" id="697329"/>
    <lineage>
        <taxon>Bacteria</taxon>
        <taxon>Bacillati</taxon>
        <taxon>Bacillota</taxon>
        <taxon>Clostridia</taxon>
        <taxon>Eubacteriales</taxon>
        <taxon>Oscillospiraceae</taxon>
        <taxon>Ruminococcus</taxon>
    </lineage>
</organism>